<feature type="transmembrane region" description="Helical" evidence="5">
    <location>
        <begin position="222"/>
        <end position="245"/>
    </location>
</feature>
<keyword evidence="2 5" id="KW-0812">Transmembrane</keyword>
<dbReference type="Proteomes" id="UP000179807">
    <property type="component" value="Unassembled WGS sequence"/>
</dbReference>
<dbReference type="PANTHER" id="PTHR11040">
    <property type="entry name" value="ZINC/IRON TRANSPORTER"/>
    <property type="match status" value="1"/>
</dbReference>
<dbReference type="PANTHER" id="PTHR11040:SF44">
    <property type="entry name" value="PROTEIN ZNTC-RELATED"/>
    <property type="match status" value="1"/>
</dbReference>
<accession>A0A1J4JH70</accession>
<dbReference type="RefSeq" id="XP_068351627.1">
    <property type="nucleotide sequence ID" value="XM_068510050.1"/>
</dbReference>
<evidence type="ECO:0000313" key="7">
    <source>
        <dbReference type="Proteomes" id="UP000179807"/>
    </source>
</evidence>
<keyword evidence="7" id="KW-1185">Reference proteome</keyword>
<proteinExistence type="predicted"/>
<organism evidence="6 7">
    <name type="scientific">Tritrichomonas foetus</name>
    <dbReference type="NCBI Taxonomy" id="1144522"/>
    <lineage>
        <taxon>Eukaryota</taxon>
        <taxon>Metamonada</taxon>
        <taxon>Parabasalia</taxon>
        <taxon>Tritrichomonadida</taxon>
        <taxon>Tritrichomonadidae</taxon>
        <taxon>Tritrichomonas</taxon>
    </lineage>
</organism>
<name>A0A1J4JH70_9EUKA</name>
<dbReference type="Pfam" id="PF02535">
    <property type="entry name" value="Zip"/>
    <property type="match status" value="1"/>
</dbReference>
<protein>
    <recommendedName>
        <fullName evidence="8">ZIP Zinc transporter family protein</fullName>
    </recommendedName>
</protein>
<dbReference type="GO" id="GO:0016020">
    <property type="term" value="C:membrane"/>
    <property type="evidence" value="ECO:0007669"/>
    <property type="project" value="UniProtKB-SubCell"/>
</dbReference>
<evidence type="ECO:0000256" key="4">
    <source>
        <dbReference type="ARBA" id="ARBA00023136"/>
    </source>
</evidence>
<evidence type="ECO:0000313" key="6">
    <source>
        <dbReference type="EMBL" id="OHS98490.1"/>
    </source>
</evidence>
<feature type="transmembrane region" description="Helical" evidence="5">
    <location>
        <begin position="251"/>
        <end position="268"/>
    </location>
</feature>
<reference evidence="6" key="1">
    <citation type="submission" date="2016-10" db="EMBL/GenBank/DDBJ databases">
        <authorList>
            <person name="Benchimol M."/>
            <person name="Almeida L.G."/>
            <person name="Vasconcelos A.T."/>
            <person name="Perreira-Neves A."/>
            <person name="Rosa I.A."/>
            <person name="Tasca T."/>
            <person name="Bogo M.R."/>
            <person name="de Souza W."/>
        </authorList>
    </citation>
    <scope>NUCLEOTIDE SEQUENCE [LARGE SCALE GENOMIC DNA]</scope>
    <source>
        <strain evidence="6">K</strain>
    </source>
</reference>
<dbReference type="InterPro" id="IPR003689">
    <property type="entry name" value="ZIP"/>
</dbReference>
<sequence>MLKVKIDNAINQMKDCKSKILILMERRPFKTQMGFFKDWAKYVCAFGIFVASIAGAGCSFCGGRQFAYFYGESLYTGIFISIAFLHLIPQYISNGSSQYDTSSIVFTALLLLFFVYELFSRNISKRIPTSIVLDGAQDDFSTASQMQTIIIPYLEHNGHQVTWQMNALLCTKLIASSCLIGLAMGITNIDDTIFMMLLAVALHKFLEALALGTRILARFSKFATWAILILFSLLTPAATLVVNHFLCDSEATTIAVCNAVSAAFFVYLGLSHWQRLFFCPYEYSRGELIGMTVLFSLGIVIVSVAAIKWSKN</sequence>
<dbReference type="AlphaFoldDB" id="A0A1J4JH70"/>
<dbReference type="GeneID" id="94844754"/>
<feature type="transmembrane region" description="Helical" evidence="5">
    <location>
        <begin position="74"/>
        <end position="93"/>
    </location>
</feature>
<keyword evidence="4 5" id="KW-0472">Membrane</keyword>
<evidence type="ECO:0000256" key="3">
    <source>
        <dbReference type="ARBA" id="ARBA00022989"/>
    </source>
</evidence>
<dbReference type="OrthoDB" id="448280at2759"/>
<feature type="transmembrane region" description="Helical" evidence="5">
    <location>
        <begin position="39"/>
        <end position="62"/>
    </location>
</feature>
<evidence type="ECO:0008006" key="8">
    <source>
        <dbReference type="Google" id="ProtNLM"/>
    </source>
</evidence>
<gene>
    <name evidence="6" type="ORF">TRFO_35084</name>
</gene>
<dbReference type="GO" id="GO:0005385">
    <property type="term" value="F:zinc ion transmembrane transporter activity"/>
    <property type="evidence" value="ECO:0007669"/>
    <property type="project" value="TreeGrafter"/>
</dbReference>
<evidence type="ECO:0000256" key="5">
    <source>
        <dbReference type="SAM" id="Phobius"/>
    </source>
</evidence>
<evidence type="ECO:0000256" key="2">
    <source>
        <dbReference type="ARBA" id="ARBA00022692"/>
    </source>
</evidence>
<evidence type="ECO:0000256" key="1">
    <source>
        <dbReference type="ARBA" id="ARBA00004141"/>
    </source>
</evidence>
<feature type="transmembrane region" description="Helical" evidence="5">
    <location>
        <begin position="288"/>
        <end position="307"/>
    </location>
</feature>
<dbReference type="EMBL" id="MLAK01001052">
    <property type="protein sequence ID" value="OHS98490.1"/>
    <property type="molecule type" value="Genomic_DNA"/>
</dbReference>
<comment type="caution">
    <text evidence="6">The sequence shown here is derived from an EMBL/GenBank/DDBJ whole genome shotgun (WGS) entry which is preliminary data.</text>
</comment>
<comment type="subcellular location">
    <subcellularLocation>
        <location evidence="1">Membrane</location>
        <topology evidence="1">Multi-pass membrane protein</topology>
    </subcellularLocation>
</comment>
<feature type="transmembrane region" description="Helical" evidence="5">
    <location>
        <begin position="167"/>
        <end position="186"/>
    </location>
</feature>
<dbReference type="VEuPathDB" id="TrichDB:TRFO_35084"/>
<feature type="transmembrane region" description="Helical" evidence="5">
    <location>
        <begin position="99"/>
        <end position="119"/>
    </location>
</feature>
<keyword evidence="3 5" id="KW-1133">Transmembrane helix</keyword>